<evidence type="ECO:0000313" key="2">
    <source>
        <dbReference type="EMBL" id="CAB4698877.1"/>
    </source>
</evidence>
<dbReference type="PANTHER" id="PTHR33164:SF99">
    <property type="entry name" value="MARR FAMILY REGULATORY PROTEIN"/>
    <property type="match status" value="1"/>
</dbReference>
<feature type="domain" description="HTH marR-type" evidence="1">
    <location>
        <begin position="11"/>
        <end position="147"/>
    </location>
</feature>
<dbReference type="EMBL" id="CAFBPW010000133">
    <property type="protein sequence ID" value="CAB5035859.1"/>
    <property type="molecule type" value="Genomic_DNA"/>
</dbReference>
<protein>
    <submittedName>
        <fullName evidence="4">Unannotated protein</fullName>
    </submittedName>
</protein>
<dbReference type="PANTHER" id="PTHR33164">
    <property type="entry name" value="TRANSCRIPTIONAL REGULATOR, MARR FAMILY"/>
    <property type="match status" value="1"/>
</dbReference>
<reference evidence="4" key="1">
    <citation type="submission" date="2020-05" db="EMBL/GenBank/DDBJ databases">
        <authorList>
            <person name="Chiriac C."/>
            <person name="Salcher M."/>
            <person name="Ghai R."/>
            <person name="Kavagutti S V."/>
        </authorList>
    </citation>
    <scope>NUCLEOTIDE SEQUENCE</scope>
</reference>
<evidence type="ECO:0000313" key="3">
    <source>
        <dbReference type="EMBL" id="CAB4816033.1"/>
    </source>
</evidence>
<dbReference type="PROSITE" id="PS50995">
    <property type="entry name" value="HTH_MARR_2"/>
    <property type="match status" value="1"/>
</dbReference>
<evidence type="ECO:0000313" key="4">
    <source>
        <dbReference type="EMBL" id="CAB5000467.1"/>
    </source>
</evidence>
<dbReference type="AlphaFoldDB" id="A0A6J7P559"/>
<dbReference type="Gene3D" id="1.10.10.10">
    <property type="entry name" value="Winged helix-like DNA-binding domain superfamily/Winged helix DNA-binding domain"/>
    <property type="match status" value="1"/>
</dbReference>
<gene>
    <name evidence="2" type="ORF">UFOPK2582_00841</name>
    <name evidence="3" type="ORF">UFOPK3046_01463</name>
    <name evidence="4" type="ORF">UFOPK3914_02109</name>
    <name evidence="5" type="ORF">UFOPK4173_01167</name>
</gene>
<dbReference type="EMBL" id="CAEZXS010000086">
    <property type="protein sequence ID" value="CAB4698877.1"/>
    <property type="molecule type" value="Genomic_DNA"/>
</dbReference>
<dbReference type="InterPro" id="IPR036388">
    <property type="entry name" value="WH-like_DNA-bd_sf"/>
</dbReference>
<organism evidence="4">
    <name type="scientific">freshwater metagenome</name>
    <dbReference type="NCBI Taxonomy" id="449393"/>
    <lineage>
        <taxon>unclassified sequences</taxon>
        <taxon>metagenomes</taxon>
        <taxon>ecological metagenomes</taxon>
    </lineage>
</organism>
<dbReference type="SUPFAM" id="SSF46785">
    <property type="entry name" value="Winged helix' DNA-binding domain"/>
    <property type="match status" value="1"/>
</dbReference>
<dbReference type="EMBL" id="CAFAAQ010000154">
    <property type="protein sequence ID" value="CAB4816033.1"/>
    <property type="molecule type" value="Genomic_DNA"/>
</dbReference>
<dbReference type="InterPro" id="IPR039422">
    <property type="entry name" value="MarR/SlyA-like"/>
</dbReference>
<accession>A0A6J7P559</accession>
<dbReference type="EMBL" id="CAFBOG010000300">
    <property type="protein sequence ID" value="CAB5000467.1"/>
    <property type="molecule type" value="Genomic_DNA"/>
</dbReference>
<proteinExistence type="predicted"/>
<dbReference type="GO" id="GO:0006950">
    <property type="term" value="P:response to stress"/>
    <property type="evidence" value="ECO:0007669"/>
    <property type="project" value="TreeGrafter"/>
</dbReference>
<dbReference type="GO" id="GO:0003700">
    <property type="term" value="F:DNA-binding transcription factor activity"/>
    <property type="evidence" value="ECO:0007669"/>
    <property type="project" value="InterPro"/>
</dbReference>
<evidence type="ECO:0000259" key="1">
    <source>
        <dbReference type="PROSITE" id="PS50995"/>
    </source>
</evidence>
<evidence type="ECO:0000313" key="5">
    <source>
        <dbReference type="EMBL" id="CAB5035859.1"/>
    </source>
</evidence>
<sequence length="158" mass="17891">MKSILTLASPEQLAWQAFLNANQKLLTRMESELGLECDMCLSEFEILLHLSESPTQSRRMTELAELARLSPSGLTRRFDLMLKRGWVNRERCDQDRRGVTALVTKEGLKQVKMATPVYLRVQDALFFSQLVSEQLAALQGISESIARAAEFEDLLETA</sequence>
<dbReference type="Pfam" id="PF01047">
    <property type="entry name" value="MarR"/>
    <property type="match status" value="1"/>
</dbReference>
<dbReference type="InterPro" id="IPR000835">
    <property type="entry name" value="HTH_MarR-typ"/>
</dbReference>
<dbReference type="InterPro" id="IPR036390">
    <property type="entry name" value="WH_DNA-bd_sf"/>
</dbReference>
<dbReference type="SMART" id="SM00347">
    <property type="entry name" value="HTH_MARR"/>
    <property type="match status" value="1"/>
</dbReference>
<name>A0A6J7P559_9ZZZZ</name>